<evidence type="ECO:0000256" key="2">
    <source>
        <dbReference type="ARBA" id="ARBA00008814"/>
    </source>
</evidence>
<dbReference type="Pfam" id="PF01497">
    <property type="entry name" value="Peripla_BP_2"/>
    <property type="match status" value="1"/>
</dbReference>
<keyword evidence="4 6" id="KW-0732">Signal</keyword>
<keyword evidence="3" id="KW-0813">Transport</keyword>
<sequence>MLKRKSFFITSAIIMMLSVLITACGSTNSETNGGAEPNTQAEANKTEEEAAETDKEEEPAAAEFRTFETDKGPVEIPVKPLRIVTDYYGGELLSVGANVIGIESTTFDNPFLKDLLKDAKDVGAPINSEKALELAPDLIVVMYDDSYEALSKIAPTLHIPFGTATNIRETVRLFGDIVGEPEKAEQFLANYEKKAEEGRAKLKGVVDENATVGLYELTDKGELWIFGDNAGRGGQAVYDAL</sequence>
<evidence type="ECO:0000256" key="6">
    <source>
        <dbReference type="SAM" id="SignalP"/>
    </source>
</evidence>
<evidence type="ECO:0000256" key="1">
    <source>
        <dbReference type="ARBA" id="ARBA00004196"/>
    </source>
</evidence>
<organism evidence="8 9">
    <name type="scientific">Paenibacillus sepulcri</name>
    <dbReference type="NCBI Taxonomy" id="359917"/>
    <lineage>
        <taxon>Bacteria</taxon>
        <taxon>Bacillati</taxon>
        <taxon>Bacillota</taxon>
        <taxon>Bacilli</taxon>
        <taxon>Bacillales</taxon>
        <taxon>Paenibacillaceae</taxon>
        <taxon>Paenibacillus</taxon>
    </lineage>
</organism>
<comment type="similarity">
    <text evidence="2">Belongs to the bacterial solute-binding protein 8 family.</text>
</comment>
<name>A0ABS7C336_9BACL</name>
<feature type="region of interest" description="Disordered" evidence="5">
    <location>
        <begin position="29"/>
        <end position="59"/>
    </location>
</feature>
<feature type="compositionally biased region" description="Acidic residues" evidence="5">
    <location>
        <begin position="49"/>
        <end position="59"/>
    </location>
</feature>
<feature type="chain" id="PRO_5045639993" evidence="6">
    <location>
        <begin position="24"/>
        <end position="241"/>
    </location>
</feature>
<dbReference type="PANTHER" id="PTHR30532">
    <property type="entry name" value="IRON III DICITRATE-BINDING PERIPLASMIC PROTEIN"/>
    <property type="match status" value="1"/>
</dbReference>
<feature type="domain" description="Fe/B12 periplasmic-binding" evidence="7">
    <location>
        <begin position="82"/>
        <end position="241"/>
    </location>
</feature>
<evidence type="ECO:0000256" key="4">
    <source>
        <dbReference type="ARBA" id="ARBA00022729"/>
    </source>
</evidence>
<gene>
    <name evidence="8" type="ORF">K0U00_14980</name>
</gene>
<dbReference type="SUPFAM" id="SSF53807">
    <property type="entry name" value="Helical backbone' metal receptor"/>
    <property type="match status" value="1"/>
</dbReference>
<reference evidence="8 9" key="1">
    <citation type="submission" date="2021-07" db="EMBL/GenBank/DDBJ databases">
        <title>Paenibacillus radiodurans sp. nov., isolated from the southeastern edge of Tengger Desert.</title>
        <authorList>
            <person name="Zhang G."/>
        </authorList>
    </citation>
    <scope>NUCLEOTIDE SEQUENCE [LARGE SCALE GENOMIC DNA]</scope>
    <source>
        <strain evidence="8 9">CCM 7311</strain>
    </source>
</reference>
<feature type="non-terminal residue" evidence="8">
    <location>
        <position position="241"/>
    </location>
</feature>
<dbReference type="Proteomes" id="UP001519887">
    <property type="component" value="Unassembled WGS sequence"/>
</dbReference>
<evidence type="ECO:0000313" key="9">
    <source>
        <dbReference type="Proteomes" id="UP001519887"/>
    </source>
</evidence>
<feature type="compositionally biased region" description="Polar residues" evidence="5">
    <location>
        <begin position="29"/>
        <end position="40"/>
    </location>
</feature>
<dbReference type="PANTHER" id="PTHR30532:SF26">
    <property type="entry name" value="IRON(3+)-HYDROXAMATE-BINDING PROTEIN FHUD"/>
    <property type="match status" value="1"/>
</dbReference>
<accession>A0ABS7C336</accession>
<evidence type="ECO:0000313" key="8">
    <source>
        <dbReference type="EMBL" id="MBW7455328.1"/>
    </source>
</evidence>
<dbReference type="InterPro" id="IPR051313">
    <property type="entry name" value="Bact_iron-sidero_bind"/>
</dbReference>
<comment type="subcellular location">
    <subcellularLocation>
        <location evidence="1">Cell envelope</location>
    </subcellularLocation>
</comment>
<proteinExistence type="inferred from homology"/>
<feature type="signal peptide" evidence="6">
    <location>
        <begin position="1"/>
        <end position="23"/>
    </location>
</feature>
<dbReference type="InterPro" id="IPR002491">
    <property type="entry name" value="ABC_transptr_periplasmic_BD"/>
</dbReference>
<dbReference type="Gene3D" id="3.40.50.1980">
    <property type="entry name" value="Nitrogenase molybdenum iron protein domain"/>
    <property type="match status" value="2"/>
</dbReference>
<evidence type="ECO:0000256" key="5">
    <source>
        <dbReference type="SAM" id="MobiDB-lite"/>
    </source>
</evidence>
<evidence type="ECO:0000259" key="7">
    <source>
        <dbReference type="PROSITE" id="PS50983"/>
    </source>
</evidence>
<dbReference type="PROSITE" id="PS51257">
    <property type="entry name" value="PROKAR_LIPOPROTEIN"/>
    <property type="match status" value="1"/>
</dbReference>
<protein>
    <submittedName>
        <fullName evidence="8">ABC transporter substrate-binding protein</fullName>
    </submittedName>
</protein>
<comment type="caution">
    <text evidence="8">The sequence shown here is derived from an EMBL/GenBank/DDBJ whole genome shotgun (WGS) entry which is preliminary data.</text>
</comment>
<keyword evidence="9" id="KW-1185">Reference proteome</keyword>
<dbReference type="PROSITE" id="PS50983">
    <property type="entry name" value="FE_B12_PBP"/>
    <property type="match status" value="1"/>
</dbReference>
<dbReference type="EMBL" id="JAHZIK010000343">
    <property type="protein sequence ID" value="MBW7455328.1"/>
    <property type="molecule type" value="Genomic_DNA"/>
</dbReference>
<evidence type="ECO:0000256" key="3">
    <source>
        <dbReference type="ARBA" id="ARBA00022448"/>
    </source>
</evidence>